<gene>
    <name evidence="1" type="ORF">BO99DRAFT_410810</name>
</gene>
<evidence type="ECO:0000313" key="2">
    <source>
        <dbReference type="Proteomes" id="UP000249829"/>
    </source>
</evidence>
<dbReference type="EMBL" id="KZ825116">
    <property type="protein sequence ID" value="PYI21579.1"/>
    <property type="molecule type" value="Genomic_DNA"/>
</dbReference>
<sequence length="203" mass="22583">MVTMRCFNKATEYSQMTCKQSSTGKHDYTHTCNLVKDPSQLIVHYRRLGKSNCLASGSKKSFDCDYLPVDIPPFPLLHRLELVVVTLPLPLLQPPAPAFLPAQACNDYHRWISAHSLLSPAFTLGLLSMMTQSNSRPPATSVITQSDWNPTMMSSRDEAAPAVIFLGDFPLILIPPPFLTSYEAMTPRGRTRGPDDFSIWVGN</sequence>
<accession>A0A2V5HB37</accession>
<reference evidence="1 2" key="1">
    <citation type="submission" date="2018-02" db="EMBL/GenBank/DDBJ databases">
        <title>The genomes of Aspergillus section Nigri reveals drivers in fungal speciation.</title>
        <authorList>
            <consortium name="DOE Joint Genome Institute"/>
            <person name="Vesth T.C."/>
            <person name="Nybo J."/>
            <person name="Theobald S."/>
            <person name="Brandl J."/>
            <person name="Frisvad J.C."/>
            <person name="Nielsen K.F."/>
            <person name="Lyhne E.K."/>
            <person name="Kogle M.E."/>
            <person name="Kuo A."/>
            <person name="Riley R."/>
            <person name="Clum A."/>
            <person name="Nolan M."/>
            <person name="Lipzen A."/>
            <person name="Salamov A."/>
            <person name="Henrissat B."/>
            <person name="Wiebenga A."/>
            <person name="De vries R.P."/>
            <person name="Grigoriev I.V."/>
            <person name="Mortensen U.H."/>
            <person name="Andersen M.R."/>
            <person name="Baker S.E."/>
        </authorList>
    </citation>
    <scope>NUCLEOTIDE SEQUENCE [LARGE SCALE GENOMIC DNA]</scope>
    <source>
        <strain evidence="1 2">CBS 115571</strain>
    </source>
</reference>
<protein>
    <submittedName>
        <fullName evidence="1">Uncharacterized protein</fullName>
    </submittedName>
</protein>
<keyword evidence="2" id="KW-1185">Reference proteome</keyword>
<dbReference type="Proteomes" id="UP000249829">
    <property type="component" value="Unassembled WGS sequence"/>
</dbReference>
<dbReference type="AlphaFoldDB" id="A0A2V5HB37"/>
<proteinExistence type="predicted"/>
<evidence type="ECO:0000313" key="1">
    <source>
        <dbReference type="EMBL" id="PYI21579.1"/>
    </source>
</evidence>
<name>A0A2V5HB37_ASPV1</name>
<organism evidence="1 2">
    <name type="scientific">Aspergillus violaceofuscus (strain CBS 115571)</name>
    <dbReference type="NCBI Taxonomy" id="1450538"/>
    <lineage>
        <taxon>Eukaryota</taxon>
        <taxon>Fungi</taxon>
        <taxon>Dikarya</taxon>
        <taxon>Ascomycota</taxon>
        <taxon>Pezizomycotina</taxon>
        <taxon>Eurotiomycetes</taxon>
        <taxon>Eurotiomycetidae</taxon>
        <taxon>Eurotiales</taxon>
        <taxon>Aspergillaceae</taxon>
        <taxon>Aspergillus</taxon>
    </lineage>
</organism>